<dbReference type="GeneTree" id="ENSGT00940000161009"/>
<organism evidence="4 5">
    <name type="scientific">Naja naja</name>
    <name type="common">Indian cobra</name>
    <dbReference type="NCBI Taxonomy" id="35670"/>
    <lineage>
        <taxon>Eukaryota</taxon>
        <taxon>Metazoa</taxon>
        <taxon>Chordata</taxon>
        <taxon>Craniata</taxon>
        <taxon>Vertebrata</taxon>
        <taxon>Euteleostomi</taxon>
        <taxon>Lepidosauria</taxon>
        <taxon>Squamata</taxon>
        <taxon>Bifurcata</taxon>
        <taxon>Unidentata</taxon>
        <taxon>Episquamata</taxon>
        <taxon>Toxicofera</taxon>
        <taxon>Serpentes</taxon>
        <taxon>Colubroidea</taxon>
        <taxon>Elapidae</taxon>
        <taxon>Elapinae</taxon>
        <taxon>Naja</taxon>
    </lineage>
</organism>
<dbReference type="Proteomes" id="UP000694559">
    <property type="component" value="Unplaced"/>
</dbReference>
<dbReference type="Gene3D" id="4.10.1240.10">
    <property type="entry name" value="GPCR, family 2, extracellular hormone receptor domain"/>
    <property type="match status" value="1"/>
</dbReference>
<keyword evidence="1" id="KW-0812">Transmembrane</keyword>
<name>A0A8C6Y8E2_NAJNA</name>
<accession>A0A8C6Y8E2</accession>
<dbReference type="GO" id="GO:0045777">
    <property type="term" value="P:positive regulation of blood pressure"/>
    <property type="evidence" value="ECO:0007669"/>
    <property type="project" value="TreeGrafter"/>
</dbReference>
<feature type="transmembrane region" description="Helical" evidence="1">
    <location>
        <begin position="130"/>
        <end position="158"/>
    </location>
</feature>
<dbReference type="OrthoDB" id="5967113at2759"/>
<sequence length="159" mass="18374">MNHLLSIPFIYLFMRLICRPISLRTQDLFSTCFNFIIQSSYHTQQQSFKTPPLVAEGKFCNRTFDNYVCWPDGIPGTYVNMSCPWYLPSGQVYRFCTLEGTWLMEENSTNPWRNISACMASDEDSPGRRLLFLSVIYTTGYALSFSALVIATGILLWFR</sequence>
<reference evidence="4" key="2">
    <citation type="submission" date="2025-09" db="UniProtKB">
        <authorList>
            <consortium name="Ensembl"/>
        </authorList>
    </citation>
    <scope>IDENTIFICATION</scope>
</reference>
<dbReference type="AlphaFoldDB" id="A0A8C6Y8E2"/>
<dbReference type="OMA" id="GILWWNK"/>
<dbReference type="GO" id="GO:0044508">
    <property type="term" value="F:glucagon-like peptide 1 receptor activity"/>
    <property type="evidence" value="ECO:0007669"/>
    <property type="project" value="TreeGrafter"/>
</dbReference>
<evidence type="ECO:0000313" key="5">
    <source>
        <dbReference type="Proteomes" id="UP000694559"/>
    </source>
</evidence>
<dbReference type="GO" id="GO:0005886">
    <property type="term" value="C:plasma membrane"/>
    <property type="evidence" value="ECO:0007669"/>
    <property type="project" value="TreeGrafter"/>
</dbReference>
<dbReference type="PANTHER" id="PTHR45620">
    <property type="entry name" value="PDF RECEPTOR-LIKE PROTEIN-RELATED"/>
    <property type="match status" value="1"/>
</dbReference>
<dbReference type="InterPro" id="IPR001879">
    <property type="entry name" value="GPCR_2_extracellular_dom"/>
</dbReference>
<proteinExistence type="predicted"/>
<reference evidence="4" key="1">
    <citation type="submission" date="2025-08" db="UniProtKB">
        <authorList>
            <consortium name="Ensembl"/>
        </authorList>
    </citation>
    <scope>IDENTIFICATION</scope>
</reference>
<dbReference type="PANTHER" id="PTHR45620:SF25">
    <property type="entry name" value="GLUCAGON-LIKE PEPTIDE 1 RECEPTOR"/>
    <property type="match status" value="1"/>
</dbReference>
<dbReference type="PROSITE" id="PS50227">
    <property type="entry name" value="G_PROTEIN_RECEP_F2_3"/>
    <property type="match status" value="1"/>
</dbReference>
<keyword evidence="5" id="KW-1185">Reference proteome</keyword>
<keyword evidence="2" id="KW-0732">Signal</keyword>
<feature type="chain" id="PRO_5046964253" description="G-protein coupled receptors family 2 profile 1 domain-containing protein" evidence="2">
    <location>
        <begin position="19"/>
        <end position="159"/>
    </location>
</feature>
<dbReference type="GO" id="GO:0004967">
    <property type="term" value="F:glucagon receptor activity"/>
    <property type="evidence" value="ECO:0007669"/>
    <property type="project" value="TreeGrafter"/>
</dbReference>
<keyword evidence="1" id="KW-0472">Membrane</keyword>
<evidence type="ECO:0000313" key="4">
    <source>
        <dbReference type="Ensembl" id="ENSNNAP00000025284.1"/>
    </source>
</evidence>
<dbReference type="InterPro" id="IPR017983">
    <property type="entry name" value="GPCR_2_secretin-like_CS"/>
</dbReference>
<dbReference type="InterPro" id="IPR050332">
    <property type="entry name" value="GPCR_2"/>
</dbReference>
<dbReference type="GO" id="GO:0007189">
    <property type="term" value="P:adenylate cyclase-activating G protein-coupled receptor signaling pathway"/>
    <property type="evidence" value="ECO:0007669"/>
    <property type="project" value="TreeGrafter"/>
</dbReference>
<dbReference type="SUPFAM" id="SSF111418">
    <property type="entry name" value="Hormone receptor domain"/>
    <property type="match status" value="1"/>
</dbReference>
<evidence type="ECO:0000256" key="2">
    <source>
        <dbReference type="SAM" id="SignalP"/>
    </source>
</evidence>
<dbReference type="Pfam" id="PF02793">
    <property type="entry name" value="HRM"/>
    <property type="match status" value="1"/>
</dbReference>
<dbReference type="GO" id="GO:0017046">
    <property type="term" value="F:peptide hormone binding"/>
    <property type="evidence" value="ECO:0007669"/>
    <property type="project" value="TreeGrafter"/>
</dbReference>
<dbReference type="Ensembl" id="ENSNNAT00000026508.1">
    <property type="protein sequence ID" value="ENSNNAP00000025284.1"/>
    <property type="gene ID" value="ENSNNAG00000016503.1"/>
</dbReference>
<feature type="domain" description="G-protein coupled receptors family 2 profile 1" evidence="3">
    <location>
        <begin position="31"/>
        <end position="122"/>
    </location>
</feature>
<evidence type="ECO:0000259" key="3">
    <source>
        <dbReference type="PROSITE" id="PS50227"/>
    </source>
</evidence>
<keyword evidence="1" id="KW-1133">Transmembrane helix</keyword>
<protein>
    <recommendedName>
        <fullName evidence="3">G-protein coupled receptors family 2 profile 1 domain-containing protein</fullName>
    </recommendedName>
</protein>
<dbReference type="SMART" id="SM00008">
    <property type="entry name" value="HormR"/>
    <property type="match status" value="1"/>
</dbReference>
<feature type="signal peptide" evidence="2">
    <location>
        <begin position="1"/>
        <end position="18"/>
    </location>
</feature>
<evidence type="ECO:0000256" key="1">
    <source>
        <dbReference type="SAM" id="Phobius"/>
    </source>
</evidence>
<dbReference type="PROSITE" id="PS00649">
    <property type="entry name" value="G_PROTEIN_RECEP_F2_1"/>
    <property type="match status" value="1"/>
</dbReference>
<dbReference type="InterPro" id="IPR036445">
    <property type="entry name" value="GPCR_2_extracell_dom_sf"/>
</dbReference>